<keyword evidence="2 5" id="KW-0812">Transmembrane</keyword>
<name>A0A212L912_9BACT</name>
<reference evidence="6" key="1">
    <citation type="submission" date="2016-08" db="EMBL/GenBank/DDBJ databases">
        <authorList>
            <person name="Seilhamer J.J."/>
        </authorList>
    </citation>
    <scope>NUCLEOTIDE SEQUENCE</scope>
    <source>
        <strain evidence="6">86-1</strain>
    </source>
</reference>
<dbReference type="AlphaFoldDB" id="A0A212L912"/>
<dbReference type="EMBL" id="FMJC01000002">
    <property type="protein sequence ID" value="SCM74052.1"/>
    <property type="molecule type" value="Genomic_DNA"/>
</dbReference>
<evidence type="ECO:0000256" key="3">
    <source>
        <dbReference type="ARBA" id="ARBA00022989"/>
    </source>
</evidence>
<feature type="transmembrane region" description="Helical" evidence="5">
    <location>
        <begin position="12"/>
        <end position="36"/>
    </location>
</feature>
<comment type="similarity">
    <text evidence="5">Belongs to the 4-toluene sulfonate uptake permease (TSUP) (TC 2.A.102) family.</text>
</comment>
<keyword evidence="4 5" id="KW-0472">Membrane</keyword>
<feature type="transmembrane region" description="Helical" evidence="5">
    <location>
        <begin position="210"/>
        <end position="236"/>
    </location>
</feature>
<feature type="transmembrane region" description="Helical" evidence="5">
    <location>
        <begin position="279"/>
        <end position="300"/>
    </location>
</feature>
<protein>
    <recommendedName>
        <fullName evidence="5">Probable membrane transporter protein</fullName>
    </recommendedName>
</protein>
<sequence length="356" mass="37047">MDLLSLDPTQFITLTPISVAFLLAVGFVGGLVSGFIGSGGAFILTPGMMGLGVPGAVAVASNMCHKFPKAMVGAIKRYRFGQVDIKLGMVIAATAGIGVQIGIRIQRFILENWGQAGSDLYVSVSFVVVLVVVGSYILKDALRSSHSGKDDDESTPPLARKLQAINLPPMISFPKSGLRISLWFTLPVGIATGMLAATIAVGGFVGVPGLIYVIGVPGLIASGTELVTAFVMGLCGSVNWAMHGMIDIRLVFIILAGSLLGVQLGAIGTTYVKPIMIKYVMAAIMLIVAASRIVALPGYLSALGLIHMGPGLLYVLKVVSFITMCAGLLVGAGMILGGMWRGQQRNRREAALGDAA</sequence>
<dbReference type="InterPro" id="IPR051598">
    <property type="entry name" value="TSUP/Inactive_protease-like"/>
</dbReference>
<dbReference type="RefSeq" id="WP_179980987.1">
    <property type="nucleotide sequence ID" value="NZ_LT608333.1"/>
</dbReference>
<feature type="transmembrane region" description="Helical" evidence="5">
    <location>
        <begin position="85"/>
        <end position="105"/>
    </location>
</feature>
<evidence type="ECO:0000256" key="2">
    <source>
        <dbReference type="ARBA" id="ARBA00022692"/>
    </source>
</evidence>
<comment type="subcellular location">
    <subcellularLocation>
        <location evidence="5">Cell membrane</location>
        <topology evidence="5">Multi-pass membrane protein</topology>
    </subcellularLocation>
    <subcellularLocation>
        <location evidence="1">Membrane</location>
        <topology evidence="1">Multi-pass membrane protein</topology>
    </subcellularLocation>
</comment>
<accession>A0A212L912</accession>
<feature type="transmembrane region" description="Helical" evidence="5">
    <location>
        <begin position="120"/>
        <end position="138"/>
    </location>
</feature>
<evidence type="ECO:0000313" key="6">
    <source>
        <dbReference type="EMBL" id="SCM74052.1"/>
    </source>
</evidence>
<dbReference type="InterPro" id="IPR002781">
    <property type="entry name" value="TM_pro_TauE-like"/>
</dbReference>
<evidence type="ECO:0000256" key="5">
    <source>
        <dbReference type="RuleBase" id="RU363041"/>
    </source>
</evidence>
<dbReference type="GO" id="GO:0005886">
    <property type="term" value="C:plasma membrane"/>
    <property type="evidence" value="ECO:0007669"/>
    <property type="project" value="UniProtKB-SubCell"/>
</dbReference>
<evidence type="ECO:0000256" key="4">
    <source>
        <dbReference type="ARBA" id="ARBA00023136"/>
    </source>
</evidence>
<gene>
    <name evidence="6" type="ORF">KL86DES1_21703</name>
</gene>
<keyword evidence="3 5" id="KW-1133">Transmembrane helix</keyword>
<feature type="transmembrane region" description="Helical" evidence="5">
    <location>
        <begin position="248"/>
        <end position="267"/>
    </location>
</feature>
<dbReference type="PANTHER" id="PTHR43701">
    <property type="entry name" value="MEMBRANE TRANSPORTER PROTEIN MJ0441-RELATED"/>
    <property type="match status" value="1"/>
</dbReference>
<feature type="transmembrane region" description="Helical" evidence="5">
    <location>
        <begin position="42"/>
        <end position="64"/>
    </location>
</feature>
<dbReference type="Pfam" id="PF01925">
    <property type="entry name" value="TauE"/>
    <property type="match status" value="1"/>
</dbReference>
<organism evidence="6">
    <name type="scientific">uncultured Desulfovibrio sp</name>
    <dbReference type="NCBI Taxonomy" id="167968"/>
    <lineage>
        <taxon>Bacteria</taxon>
        <taxon>Pseudomonadati</taxon>
        <taxon>Thermodesulfobacteriota</taxon>
        <taxon>Desulfovibrionia</taxon>
        <taxon>Desulfovibrionales</taxon>
        <taxon>Desulfovibrionaceae</taxon>
        <taxon>Desulfovibrio</taxon>
        <taxon>environmental samples</taxon>
    </lineage>
</organism>
<keyword evidence="5" id="KW-1003">Cell membrane</keyword>
<evidence type="ECO:0000256" key="1">
    <source>
        <dbReference type="ARBA" id="ARBA00004141"/>
    </source>
</evidence>
<proteinExistence type="inferred from homology"/>
<dbReference type="PANTHER" id="PTHR43701:SF12">
    <property type="entry name" value="MEMBRANE TRANSPORTER PROTEIN YTNM-RELATED"/>
    <property type="match status" value="1"/>
</dbReference>
<feature type="transmembrane region" description="Helical" evidence="5">
    <location>
        <begin position="180"/>
        <end position="204"/>
    </location>
</feature>
<feature type="transmembrane region" description="Helical" evidence="5">
    <location>
        <begin position="312"/>
        <end position="336"/>
    </location>
</feature>